<name>A0ABV9PJ41_9FLAO</name>
<gene>
    <name evidence="1" type="ORF">ACFO5S_18790</name>
</gene>
<dbReference type="RefSeq" id="WP_213259263.1">
    <property type="nucleotide sequence ID" value="NZ_JAGYWA010000007.1"/>
</dbReference>
<dbReference type="PROSITE" id="PS51257">
    <property type="entry name" value="PROKAR_LIPOPROTEIN"/>
    <property type="match status" value="1"/>
</dbReference>
<evidence type="ECO:0000313" key="1">
    <source>
        <dbReference type="EMBL" id="MFC4749507.1"/>
    </source>
</evidence>
<keyword evidence="2" id="KW-1185">Reference proteome</keyword>
<evidence type="ECO:0000313" key="2">
    <source>
        <dbReference type="Proteomes" id="UP001595935"/>
    </source>
</evidence>
<comment type="caution">
    <text evidence="1">The sequence shown here is derived from an EMBL/GenBank/DDBJ whole genome shotgun (WGS) entry which is preliminary data.</text>
</comment>
<protein>
    <submittedName>
        <fullName evidence="1">Uncharacterized protein</fullName>
    </submittedName>
</protein>
<dbReference type="Proteomes" id="UP001595935">
    <property type="component" value="Unassembled WGS sequence"/>
</dbReference>
<sequence>MKKLILLLPFLILFFSCKKDKQLPKKANNIAVEDTANTTDTQNDSIALLELTRKLYKWEEEKSTGEDFSPRKNKETDSIYSGMDLSLHKARLKELESTNLFSKDFIANYNKIALKLETEFKNGTLVWNVGELPPFGPDSSPWCGCQDLPNNFLEKIWIMHLNIKNNTASYNWSWGDGVVYNVKAVKENKVWKISYLEGFDYEGYLGTFAKNNDYTGKWQNGMVSLNIGDSSLAFEYHGQCVYFYPVRKISDTEFEMIWSREMDCKFDNGTDNTFGLKNVPKIGKPFSKITLKDNVLHVQYYYKEWVDKYSAQITDVFTTEYSRVKEDY</sequence>
<organism evidence="1 2">
    <name type="scientific">Flavobacterium branchiicola</name>
    <dbReference type="NCBI Taxonomy" id="1114875"/>
    <lineage>
        <taxon>Bacteria</taxon>
        <taxon>Pseudomonadati</taxon>
        <taxon>Bacteroidota</taxon>
        <taxon>Flavobacteriia</taxon>
        <taxon>Flavobacteriales</taxon>
        <taxon>Flavobacteriaceae</taxon>
        <taxon>Flavobacterium</taxon>
    </lineage>
</organism>
<dbReference type="EMBL" id="JBHSGV010000007">
    <property type="protein sequence ID" value="MFC4749507.1"/>
    <property type="molecule type" value="Genomic_DNA"/>
</dbReference>
<reference evidence="2" key="1">
    <citation type="journal article" date="2019" name="Int. J. Syst. Evol. Microbiol.">
        <title>The Global Catalogue of Microorganisms (GCM) 10K type strain sequencing project: providing services to taxonomists for standard genome sequencing and annotation.</title>
        <authorList>
            <consortium name="The Broad Institute Genomics Platform"/>
            <consortium name="The Broad Institute Genome Sequencing Center for Infectious Disease"/>
            <person name="Wu L."/>
            <person name="Ma J."/>
        </authorList>
    </citation>
    <scope>NUCLEOTIDE SEQUENCE [LARGE SCALE GENOMIC DNA]</scope>
    <source>
        <strain evidence="2">WYCCWR 13023</strain>
    </source>
</reference>
<proteinExistence type="predicted"/>
<accession>A0ABV9PJ41</accession>